<keyword evidence="7 9" id="KW-0808">Transferase</keyword>
<dbReference type="Pfam" id="PF17767">
    <property type="entry name" value="NAPRTase_N"/>
    <property type="match status" value="1"/>
</dbReference>
<dbReference type="GO" id="GO:0005829">
    <property type="term" value="C:cytosol"/>
    <property type="evidence" value="ECO:0007669"/>
    <property type="project" value="TreeGrafter"/>
</dbReference>
<dbReference type="InterPro" id="IPR007229">
    <property type="entry name" value="Nic_PRibTrfase-Fam"/>
</dbReference>
<dbReference type="Pfam" id="PF04095">
    <property type="entry name" value="NAPRTase"/>
    <property type="match status" value="1"/>
</dbReference>
<dbReference type="InterPro" id="IPR036068">
    <property type="entry name" value="Nicotinate_pribotase-like_C"/>
</dbReference>
<dbReference type="NCBIfam" id="NF009131">
    <property type="entry name" value="PRK12484.1"/>
    <property type="match status" value="1"/>
</dbReference>
<comment type="pathway">
    <text evidence="1 9">Cofactor biosynthesis; NAD(+) biosynthesis; nicotinate D-ribonucleotide from nicotinate: step 1/1.</text>
</comment>
<name>C1DWQ7_SULAA</name>
<dbReference type="EC" id="6.3.4.21" evidence="3 9"/>
<dbReference type="PANTHER" id="PTHR11098:SF1">
    <property type="entry name" value="NICOTINATE PHOSPHORIBOSYLTRANSFERASE"/>
    <property type="match status" value="1"/>
</dbReference>
<keyword evidence="5 9" id="KW-0436">Ligase</keyword>
<comment type="similarity">
    <text evidence="2 9">Belongs to the NAPRTase family.</text>
</comment>
<evidence type="ECO:0000256" key="8">
    <source>
        <dbReference type="ARBA" id="ARBA00048668"/>
    </source>
</evidence>
<comment type="PTM">
    <text evidence="9">Transiently phosphorylated on a His residue during the reaction cycle. Phosphorylation strongly increases the affinity for substrates and increases the rate of nicotinate D-ribonucleotide production. Dephosphorylation regenerates the low-affinity form of the enzyme, leading to product release.</text>
</comment>
<dbReference type="OrthoDB" id="9770610at2"/>
<dbReference type="Gene3D" id="3.20.140.10">
    <property type="entry name" value="nicotinate phosphoribosyltransferase"/>
    <property type="match status" value="1"/>
</dbReference>
<dbReference type="UniPathway" id="UPA00253">
    <property type="reaction ID" value="UER00457"/>
</dbReference>
<dbReference type="EMBL" id="CP001229">
    <property type="protein sequence ID" value="ACN98743.1"/>
    <property type="molecule type" value="Genomic_DNA"/>
</dbReference>
<dbReference type="NCBIfam" id="TIGR01513">
    <property type="entry name" value="NAPRTase_put"/>
    <property type="match status" value="1"/>
</dbReference>
<evidence type="ECO:0000256" key="7">
    <source>
        <dbReference type="ARBA" id="ARBA00022679"/>
    </source>
</evidence>
<feature type="domain" description="Nicotinate/nicotinamide phosphoribosyltransferase" evidence="10">
    <location>
        <begin position="157"/>
        <end position="361"/>
    </location>
</feature>
<evidence type="ECO:0000256" key="2">
    <source>
        <dbReference type="ARBA" id="ARBA00010897"/>
    </source>
</evidence>
<dbReference type="eggNOG" id="COG1488">
    <property type="taxonomic scope" value="Bacteria"/>
</dbReference>
<evidence type="ECO:0000256" key="9">
    <source>
        <dbReference type="RuleBase" id="RU365100"/>
    </source>
</evidence>
<dbReference type="Gene3D" id="3.20.20.70">
    <property type="entry name" value="Aldolase class I"/>
    <property type="match status" value="1"/>
</dbReference>
<evidence type="ECO:0000259" key="10">
    <source>
        <dbReference type="Pfam" id="PF04095"/>
    </source>
</evidence>
<dbReference type="RefSeq" id="WP_012674064.1">
    <property type="nucleotide sequence ID" value="NC_012438.1"/>
</dbReference>
<dbReference type="HOGENOM" id="CLU_025154_3_1_0"/>
<dbReference type="NCBIfam" id="NF006696">
    <property type="entry name" value="PRK09243.1-3"/>
    <property type="match status" value="1"/>
</dbReference>
<dbReference type="InterPro" id="IPR013785">
    <property type="entry name" value="Aldolase_TIM"/>
</dbReference>
<protein>
    <recommendedName>
        <fullName evidence="3 9">Nicotinate phosphoribosyltransferase</fullName>
        <ecNumber evidence="3 9">6.3.4.21</ecNumber>
    </recommendedName>
</protein>
<feature type="domain" description="Nicotinate phosphoribosyltransferase N-terminal" evidence="11">
    <location>
        <begin position="14"/>
        <end position="135"/>
    </location>
</feature>
<dbReference type="PANTHER" id="PTHR11098">
    <property type="entry name" value="NICOTINATE PHOSPHORIBOSYLTRANSFERASE"/>
    <property type="match status" value="1"/>
</dbReference>
<dbReference type="GO" id="GO:0034355">
    <property type="term" value="P:NAD+ biosynthetic process via the salvage pathway"/>
    <property type="evidence" value="ECO:0007669"/>
    <property type="project" value="UniProtKB-ARBA"/>
</dbReference>
<evidence type="ECO:0000256" key="6">
    <source>
        <dbReference type="ARBA" id="ARBA00022642"/>
    </source>
</evidence>
<accession>C1DWQ7</accession>
<dbReference type="FunFam" id="3.20.20.70:FF:000076">
    <property type="entry name" value="Nicotinate phosphoribosyltransferase"/>
    <property type="match status" value="1"/>
</dbReference>
<dbReference type="InterPro" id="IPR041525">
    <property type="entry name" value="N/Namide_PRibTrfase"/>
</dbReference>
<dbReference type="InterPro" id="IPR040727">
    <property type="entry name" value="NAPRTase_N"/>
</dbReference>
<dbReference type="CDD" id="cd01570">
    <property type="entry name" value="NAPRTase_A"/>
    <property type="match status" value="1"/>
</dbReference>
<evidence type="ECO:0000259" key="11">
    <source>
        <dbReference type="Pfam" id="PF17767"/>
    </source>
</evidence>
<evidence type="ECO:0000256" key="4">
    <source>
        <dbReference type="ARBA" id="ARBA00022553"/>
    </source>
</evidence>
<proteinExistence type="inferred from homology"/>
<keyword evidence="6 9" id="KW-0662">Pyridine nucleotide biosynthesis</keyword>
<dbReference type="SUPFAM" id="SSF51690">
    <property type="entry name" value="Nicotinate/Quinolinate PRTase C-terminal domain-like"/>
    <property type="match status" value="1"/>
</dbReference>
<dbReference type="Proteomes" id="UP000001369">
    <property type="component" value="Chromosome"/>
</dbReference>
<dbReference type="SUPFAM" id="SSF54675">
    <property type="entry name" value="Nicotinate/Quinolinate PRTase N-terminal domain-like"/>
    <property type="match status" value="1"/>
</dbReference>
<keyword evidence="12" id="KW-0328">Glycosyltransferase</keyword>
<organism evidence="12 13">
    <name type="scientific">Sulfurihydrogenibium azorense (strain DSM 15241 / OCM 825 / Az-Fu1)</name>
    <dbReference type="NCBI Taxonomy" id="204536"/>
    <lineage>
        <taxon>Bacteria</taxon>
        <taxon>Pseudomonadati</taxon>
        <taxon>Aquificota</taxon>
        <taxon>Aquificia</taxon>
        <taxon>Aquificales</taxon>
        <taxon>Hydrogenothermaceae</taxon>
        <taxon>Sulfurihydrogenibium</taxon>
    </lineage>
</organism>
<sequence length="450" mass="51069">MLNKRFVDYDNMSLLTDLYELTMAQVYFEKGLNKTAVFNFFIRPTNKRNYFLFTGLDLLIDYLLNIKFTEEDLEFLRSTGKFKEDFLNYLKDFKFTGNLYAVDEGEIVFANEPIVQVEAPIIQAQIIETFLINTLQISILVGTKALRCYSVASDKILIDFGLRRAHGTDAGMIAARSSYIAGFSGTSNVLAGKIFGIPIYGTMAHSFVMAHESEEKAFENFASVYPENTIFLVDTYDTIEGVKNAIKVAKKKGIRIKGIRIDSGDLLALSREARKLLDINGFRDAIIFASGGINEYKIKELVDKKAPIDGYGVGTELVTSADLPYLDCAYKLVEYDGKPKMKLSTKKMTVPYKKQLYRVFKNEKILKDIVSHFDEHIEDGVKMLKLYIKDGELVRNTPSLHEIREKTLINFKTLPDTFKSITQHMTINPEISPRLIKITEDLRKSIKSGG</sequence>
<dbReference type="AlphaFoldDB" id="C1DWQ7"/>
<dbReference type="PIRSF" id="PIRSF000484">
    <property type="entry name" value="NAPRT"/>
    <property type="match status" value="1"/>
</dbReference>
<dbReference type="GO" id="GO:0004516">
    <property type="term" value="F:nicotinate phosphoribosyltransferase activity"/>
    <property type="evidence" value="ECO:0007669"/>
    <property type="project" value="UniProtKB-UniRule"/>
</dbReference>
<keyword evidence="13" id="KW-1185">Reference proteome</keyword>
<evidence type="ECO:0000256" key="3">
    <source>
        <dbReference type="ARBA" id="ARBA00013236"/>
    </source>
</evidence>
<dbReference type="KEGG" id="saf:SULAZ_1580"/>
<comment type="catalytic activity">
    <reaction evidence="8 9">
        <text>5-phospho-alpha-D-ribose 1-diphosphate + nicotinate + ATP + H2O = nicotinate beta-D-ribonucleotide + ADP + phosphate + diphosphate</text>
        <dbReference type="Rhea" id="RHEA:36163"/>
        <dbReference type="ChEBI" id="CHEBI:15377"/>
        <dbReference type="ChEBI" id="CHEBI:30616"/>
        <dbReference type="ChEBI" id="CHEBI:32544"/>
        <dbReference type="ChEBI" id="CHEBI:33019"/>
        <dbReference type="ChEBI" id="CHEBI:43474"/>
        <dbReference type="ChEBI" id="CHEBI:57502"/>
        <dbReference type="ChEBI" id="CHEBI:58017"/>
        <dbReference type="ChEBI" id="CHEBI:456216"/>
        <dbReference type="EC" id="6.3.4.21"/>
    </reaction>
</comment>
<evidence type="ECO:0000256" key="1">
    <source>
        <dbReference type="ARBA" id="ARBA00004952"/>
    </source>
</evidence>
<reference evidence="12 13" key="1">
    <citation type="journal article" date="2009" name="J. Bacteriol.">
        <title>Complete and draft genome sequences of six members of the Aquificales.</title>
        <authorList>
            <person name="Reysenbach A.L."/>
            <person name="Hamamura N."/>
            <person name="Podar M."/>
            <person name="Griffiths E."/>
            <person name="Ferreira S."/>
            <person name="Hochstein R."/>
            <person name="Heidelberg J."/>
            <person name="Johnson J."/>
            <person name="Mead D."/>
            <person name="Pohorille A."/>
            <person name="Sarmiento M."/>
            <person name="Schweighofer K."/>
            <person name="Seshadri R."/>
            <person name="Voytek M.A."/>
        </authorList>
    </citation>
    <scope>NUCLEOTIDE SEQUENCE [LARGE SCALE GENOMIC DNA]</scope>
    <source>
        <strain evidence="13">Az-Fu1 / DSM 15241 / OCM 825</strain>
    </source>
</reference>
<evidence type="ECO:0000256" key="5">
    <source>
        <dbReference type="ARBA" id="ARBA00022598"/>
    </source>
</evidence>
<dbReference type="STRING" id="204536.SULAZ_1580"/>
<dbReference type="GO" id="GO:0047280">
    <property type="term" value="F:nicotinamide phosphoribosyltransferase activity"/>
    <property type="evidence" value="ECO:0007669"/>
    <property type="project" value="UniProtKB-ARBA"/>
</dbReference>
<gene>
    <name evidence="12" type="primary">pncB</name>
    <name evidence="12" type="ordered locus">SULAZ_1580</name>
</gene>
<dbReference type="InterPro" id="IPR006405">
    <property type="entry name" value="Nic_PRibTrfase_pncB"/>
</dbReference>
<comment type="function">
    <text evidence="9">Catalyzes the first step in the biosynthesis of NAD from nicotinic acid, the ATP-dependent synthesis of beta-nicotinate D-ribonucleotide from nicotinate and 5-phospho-D-ribose 1-phosphate.</text>
</comment>
<keyword evidence="4" id="KW-0597">Phosphoprotein</keyword>
<evidence type="ECO:0000313" key="12">
    <source>
        <dbReference type="EMBL" id="ACN98743.1"/>
    </source>
</evidence>
<evidence type="ECO:0000313" key="13">
    <source>
        <dbReference type="Proteomes" id="UP000001369"/>
    </source>
</evidence>